<keyword evidence="2" id="KW-1185">Reference proteome</keyword>
<accession>A0A061FHL7</accession>
<dbReference type="Gramene" id="EOY13974">
    <property type="protein sequence ID" value="EOY13974"/>
    <property type="gene ID" value="TCM_032932"/>
</dbReference>
<evidence type="ECO:0000313" key="2">
    <source>
        <dbReference type="Proteomes" id="UP000026915"/>
    </source>
</evidence>
<gene>
    <name evidence="1" type="ORF">TCM_032932</name>
</gene>
<proteinExistence type="predicted"/>
<evidence type="ECO:0000313" key="1">
    <source>
        <dbReference type="EMBL" id="EOY13974.1"/>
    </source>
</evidence>
<reference evidence="1 2" key="1">
    <citation type="journal article" date="2013" name="Genome Biol.">
        <title>The genome sequence of the most widely cultivated cacao type and its use to identify candidate genes regulating pod color.</title>
        <authorList>
            <person name="Motamayor J.C."/>
            <person name="Mockaitis K."/>
            <person name="Schmutz J."/>
            <person name="Haiminen N."/>
            <person name="Iii D.L."/>
            <person name="Cornejo O."/>
            <person name="Findley S.D."/>
            <person name="Zheng P."/>
            <person name="Utro F."/>
            <person name="Royaert S."/>
            <person name="Saski C."/>
            <person name="Jenkins J."/>
            <person name="Podicheti R."/>
            <person name="Zhao M."/>
            <person name="Scheffler B.E."/>
            <person name="Stack J.C."/>
            <person name="Feltus F.A."/>
            <person name="Mustiga G.M."/>
            <person name="Amores F."/>
            <person name="Phillips W."/>
            <person name="Marelli J.P."/>
            <person name="May G.D."/>
            <person name="Shapiro H."/>
            <person name="Ma J."/>
            <person name="Bustamante C.D."/>
            <person name="Schnell R.J."/>
            <person name="Main D."/>
            <person name="Gilbert D."/>
            <person name="Parida L."/>
            <person name="Kuhn D.N."/>
        </authorList>
    </citation>
    <scope>NUCLEOTIDE SEQUENCE [LARGE SCALE GENOMIC DNA]</scope>
    <source>
        <strain evidence="2">cv. Matina 1-6</strain>
    </source>
</reference>
<name>A0A061FHL7_THECC</name>
<evidence type="ECO:0008006" key="3">
    <source>
        <dbReference type="Google" id="ProtNLM"/>
    </source>
</evidence>
<dbReference type="PANTHER" id="PTHR15503">
    <property type="entry name" value="LDOC1 RELATED"/>
    <property type="match status" value="1"/>
</dbReference>
<dbReference type="EMBL" id="CM001885">
    <property type="protein sequence ID" value="EOY13974.1"/>
    <property type="molecule type" value="Genomic_DNA"/>
</dbReference>
<dbReference type="InParanoid" id="A0A061FHL7"/>
<dbReference type="PANTHER" id="PTHR15503:SF45">
    <property type="entry name" value="RNA-DIRECTED DNA POLYMERASE HOMOLOG"/>
    <property type="match status" value="1"/>
</dbReference>
<protein>
    <recommendedName>
        <fullName evidence="3">Gag protease polyprotein</fullName>
    </recommendedName>
</protein>
<dbReference type="Proteomes" id="UP000026915">
    <property type="component" value="Chromosome 7"/>
</dbReference>
<dbReference type="Pfam" id="PF08284">
    <property type="entry name" value="RVP_2"/>
    <property type="match status" value="1"/>
</dbReference>
<sequence>MTTLGFDVILGMDWLASCYANVDCYHKLVKFKFPGEPSFVIYGHSSHLVDSAMATITREVQSEEGNLEATLIANEFVDVFPKELPGLPPKREIEFRIDLIPET</sequence>
<dbReference type="OMA" id="ANVDCYH"/>
<dbReference type="HOGENOM" id="CLU_151583_0_0_1"/>
<organism evidence="1 2">
    <name type="scientific">Theobroma cacao</name>
    <name type="common">Cacao</name>
    <name type="synonym">Cocoa</name>
    <dbReference type="NCBI Taxonomy" id="3641"/>
    <lineage>
        <taxon>Eukaryota</taxon>
        <taxon>Viridiplantae</taxon>
        <taxon>Streptophyta</taxon>
        <taxon>Embryophyta</taxon>
        <taxon>Tracheophyta</taxon>
        <taxon>Spermatophyta</taxon>
        <taxon>Magnoliopsida</taxon>
        <taxon>eudicotyledons</taxon>
        <taxon>Gunneridae</taxon>
        <taxon>Pentapetalae</taxon>
        <taxon>rosids</taxon>
        <taxon>malvids</taxon>
        <taxon>Malvales</taxon>
        <taxon>Malvaceae</taxon>
        <taxon>Byttnerioideae</taxon>
        <taxon>Theobroma</taxon>
    </lineage>
</organism>
<dbReference type="InterPro" id="IPR032567">
    <property type="entry name" value="RTL1-rel"/>
</dbReference>
<dbReference type="AlphaFoldDB" id="A0A061FHL7"/>